<proteinExistence type="predicted"/>
<evidence type="ECO:0000313" key="1">
    <source>
        <dbReference type="EMBL" id="KAK9149268.1"/>
    </source>
</evidence>
<accession>A0AAP0KCP2</accession>
<dbReference type="EMBL" id="JBBNAG010000003">
    <property type="protein sequence ID" value="KAK9149268.1"/>
    <property type="molecule type" value="Genomic_DNA"/>
</dbReference>
<evidence type="ECO:0000313" key="2">
    <source>
        <dbReference type="Proteomes" id="UP001419268"/>
    </source>
</evidence>
<reference evidence="1 2" key="1">
    <citation type="submission" date="2024-01" db="EMBL/GenBank/DDBJ databases">
        <title>Genome assemblies of Stephania.</title>
        <authorList>
            <person name="Yang L."/>
        </authorList>
    </citation>
    <scope>NUCLEOTIDE SEQUENCE [LARGE SCALE GENOMIC DNA]</scope>
    <source>
        <strain evidence="1">JXDWG</strain>
        <tissue evidence="1">Leaf</tissue>
    </source>
</reference>
<name>A0AAP0KCP2_9MAGN</name>
<sequence length="72" mass="7976">MIICTLMVEAFTTGLNVVEKSIPGTCIKPLATNLAVYRLMVPSVFFFNLYNHLLSTNVRSDEKGTKVQVLLA</sequence>
<keyword evidence="2" id="KW-1185">Reference proteome</keyword>
<protein>
    <submittedName>
        <fullName evidence="1">Uncharacterized protein</fullName>
    </submittedName>
</protein>
<gene>
    <name evidence="1" type="ORF">Scep_008025</name>
</gene>
<dbReference type="AlphaFoldDB" id="A0AAP0KCP2"/>
<organism evidence="1 2">
    <name type="scientific">Stephania cephalantha</name>
    <dbReference type="NCBI Taxonomy" id="152367"/>
    <lineage>
        <taxon>Eukaryota</taxon>
        <taxon>Viridiplantae</taxon>
        <taxon>Streptophyta</taxon>
        <taxon>Embryophyta</taxon>
        <taxon>Tracheophyta</taxon>
        <taxon>Spermatophyta</taxon>
        <taxon>Magnoliopsida</taxon>
        <taxon>Ranunculales</taxon>
        <taxon>Menispermaceae</taxon>
        <taxon>Menispermoideae</taxon>
        <taxon>Cissampelideae</taxon>
        <taxon>Stephania</taxon>
    </lineage>
</organism>
<comment type="caution">
    <text evidence="1">The sequence shown here is derived from an EMBL/GenBank/DDBJ whole genome shotgun (WGS) entry which is preliminary data.</text>
</comment>
<dbReference type="Proteomes" id="UP001419268">
    <property type="component" value="Unassembled WGS sequence"/>
</dbReference>